<dbReference type="AlphaFoldDB" id="A0AAE0ERP8"/>
<dbReference type="InterPro" id="IPR004014">
    <property type="entry name" value="ATPase_P-typ_cation-transptr_N"/>
</dbReference>
<keyword evidence="2 5" id="KW-0812">Transmembrane</keyword>
<dbReference type="PROSITE" id="PS00154">
    <property type="entry name" value="ATPASE_E1_E2"/>
    <property type="match status" value="1"/>
</dbReference>
<evidence type="ECO:0000259" key="6">
    <source>
        <dbReference type="SMART" id="SM00831"/>
    </source>
</evidence>
<dbReference type="InterPro" id="IPR023214">
    <property type="entry name" value="HAD_sf"/>
</dbReference>
<dbReference type="GO" id="GO:0005524">
    <property type="term" value="F:ATP binding"/>
    <property type="evidence" value="ECO:0007669"/>
    <property type="project" value="InterPro"/>
</dbReference>
<dbReference type="InterPro" id="IPR001757">
    <property type="entry name" value="P_typ_ATPase"/>
</dbReference>
<proteinExistence type="predicted"/>
<evidence type="ECO:0000256" key="4">
    <source>
        <dbReference type="ARBA" id="ARBA00023136"/>
    </source>
</evidence>
<protein>
    <recommendedName>
        <fullName evidence="6">Cation-transporting P-type ATPase N-terminal domain-containing protein</fullName>
    </recommendedName>
</protein>
<dbReference type="EMBL" id="LGRX02034214">
    <property type="protein sequence ID" value="KAK3238433.1"/>
    <property type="molecule type" value="Genomic_DNA"/>
</dbReference>
<feature type="transmembrane region" description="Helical" evidence="5">
    <location>
        <begin position="209"/>
        <end position="231"/>
    </location>
</feature>
<dbReference type="SUPFAM" id="SSF81665">
    <property type="entry name" value="Calcium ATPase, transmembrane domain M"/>
    <property type="match status" value="1"/>
</dbReference>
<name>A0AAE0ERP8_9CHLO</name>
<comment type="caution">
    <text evidence="7">The sequence shown here is derived from an EMBL/GenBank/DDBJ whole genome shotgun (WGS) entry which is preliminary data.</text>
</comment>
<evidence type="ECO:0000256" key="5">
    <source>
        <dbReference type="SAM" id="Phobius"/>
    </source>
</evidence>
<comment type="subcellular location">
    <subcellularLocation>
        <location evidence="1">Membrane</location>
    </subcellularLocation>
</comment>
<reference evidence="7 8" key="1">
    <citation type="journal article" date="2015" name="Genome Biol. Evol.">
        <title>Comparative Genomics of a Bacterivorous Green Alga Reveals Evolutionary Causalities and Consequences of Phago-Mixotrophic Mode of Nutrition.</title>
        <authorList>
            <person name="Burns J.A."/>
            <person name="Paasch A."/>
            <person name="Narechania A."/>
            <person name="Kim E."/>
        </authorList>
    </citation>
    <scope>NUCLEOTIDE SEQUENCE [LARGE SCALE GENOMIC DNA]</scope>
    <source>
        <strain evidence="7 8">PLY_AMNH</strain>
    </source>
</reference>
<dbReference type="Gene3D" id="1.20.1110.10">
    <property type="entry name" value="Calcium-transporting ATPase, transmembrane domain"/>
    <property type="match status" value="2"/>
</dbReference>
<organism evidence="7 8">
    <name type="scientific">Cymbomonas tetramitiformis</name>
    <dbReference type="NCBI Taxonomy" id="36881"/>
    <lineage>
        <taxon>Eukaryota</taxon>
        <taxon>Viridiplantae</taxon>
        <taxon>Chlorophyta</taxon>
        <taxon>Pyramimonadophyceae</taxon>
        <taxon>Pyramimonadales</taxon>
        <taxon>Pyramimonadaceae</taxon>
        <taxon>Cymbomonas</taxon>
    </lineage>
</organism>
<evidence type="ECO:0000256" key="3">
    <source>
        <dbReference type="ARBA" id="ARBA00022989"/>
    </source>
</evidence>
<evidence type="ECO:0000256" key="2">
    <source>
        <dbReference type="ARBA" id="ARBA00022692"/>
    </source>
</evidence>
<evidence type="ECO:0000313" key="7">
    <source>
        <dbReference type="EMBL" id="KAK3238433.1"/>
    </source>
</evidence>
<dbReference type="Gene3D" id="3.40.1110.10">
    <property type="entry name" value="Calcium-transporting ATPase, cytoplasmic domain N"/>
    <property type="match status" value="1"/>
</dbReference>
<gene>
    <name evidence="7" type="ORF">CYMTET_51553</name>
</gene>
<feature type="domain" description="Cation-transporting P-type ATPase N-terminal" evidence="6">
    <location>
        <begin position="22"/>
        <end position="110"/>
    </location>
</feature>
<keyword evidence="8" id="KW-1185">Reference proteome</keyword>
<sequence length="358" mass="38509">MQEKKGLPAESSEQTTVVDVLDVAQEEAEEVSTSTNPQDEMYCGVPKAELFDTGIDGLNTEEAMSRLAKFGRNEVVSKKTHPLLKLLYRFAEPMAVMIWVAIIIEGVNQDWVNMIVLGVLQVLNAVVGWWEEFKAGNAVDALRAALKPEAIVKRDGAISSISAAELVPGDRVMLLAVDGIVTATGKHTFFGRTAALVGSVDEMGHFQKILLKIAFILIGISIVLLTVTLGYMLSKGGDVLDTIAFIVVLLVASVPIAMQVVCTATMALGCRKLAAEGAIVTRLSSIEELAGMDMLCSDKTGTLTLGKMELQDTEMASEGFDRGDIITHAALATKWKEPARDAIDALVFTTQTLIHVCI</sequence>
<feature type="transmembrane region" description="Helical" evidence="5">
    <location>
        <begin position="243"/>
        <end position="268"/>
    </location>
</feature>
<dbReference type="Pfam" id="PF00690">
    <property type="entry name" value="Cation_ATPase_N"/>
    <property type="match status" value="1"/>
</dbReference>
<dbReference type="GO" id="GO:0016020">
    <property type="term" value="C:membrane"/>
    <property type="evidence" value="ECO:0007669"/>
    <property type="project" value="UniProtKB-SubCell"/>
</dbReference>
<dbReference type="Gene3D" id="2.70.150.10">
    <property type="entry name" value="Calcium-transporting ATPase, cytoplasmic transduction domain A"/>
    <property type="match status" value="1"/>
</dbReference>
<accession>A0AAE0ERP8</accession>
<dbReference type="PANTHER" id="PTHR42861">
    <property type="entry name" value="CALCIUM-TRANSPORTING ATPASE"/>
    <property type="match status" value="1"/>
</dbReference>
<dbReference type="SMART" id="SM00831">
    <property type="entry name" value="Cation_ATPase_N"/>
    <property type="match status" value="1"/>
</dbReference>
<keyword evidence="3 5" id="KW-1133">Transmembrane helix</keyword>
<dbReference type="Gene3D" id="3.40.50.1000">
    <property type="entry name" value="HAD superfamily/HAD-like"/>
    <property type="match status" value="1"/>
</dbReference>
<dbReference type="InterPro" id="IPR023299">
    <property type="entry name" value="ATPase_P-typ_cyto_dom_N"/>
</dbReference>
<keyword evidence="4 5" id="KW-0472">Membrane</keyword>
<evidence type="ECO:0000256" key="1">
    <source>
        <dbReference type="ARBA" id="ARBA00004370"/>
    </source>
</evidence>
<dbReference type="InterPro" id="IPR018303">
    <property type="entry name" value="ATPase_P-typ_P_site"/>
</dbReference>
<dbReference type="InterPro" id="IPR023298">
    <property type="entry name" value="ATPase_P-typ_TM_dom_sf"/>
</dbReference>
<dbReference type="NCBIfam" id="TIGR01494">
    <property type="entry name" value="ATPase_P-type"/>
    <property type="match status" value="1"/>
</dbReference>
<dbReference type="Proteomes" id="UP001190700">
    <property type="component" value="Unassembled WGS sequence"/>
</dbReference>
<dbReference type="GO" id="GO:0016887">
    <property type="term" value="F:ATP hydrolysis activity"/>
    <property type="evidence" value="ECO:0007669"/>
    <property type="project" value="InterPro"/>
</dbReference>
<evidence type="ECO:0000313" key="8">
    <source>
        <dbReference type="Proteomes" id="UP001190700"/>
    </source>
</evidence>